<gene>
    <name evidence="2" type="ORF">GB848_21600</name>
</gene>
<name>A0A628V7P0_SALER</name>
<dbReference type="PANTHER" id="PTHR46623:SF6">
    <property type="entry name" value="ALPHA_BETA-HYDROLASES SUPERFAMILY PROTEIN"/>
    <property type="match status" value="1"/>
</dbReference>
<dbReference type="PANTHER" id="PTHR46623">
    <property type="entry name" value="CARBOXYMETHYLENEBUTENOLIDASE-RELATED"/>
    <property type="match status" value="1"/>
</dbReference>
<evidence type="ECO:0000259" key="1">
    <source>
        <dbReference type="Pfam" id="PF01738"/>
    </source>
</evidence>
<dbReference type="SUPFAM" id="SSF53474">
    <property type="entry name" value="alpha/beta-Hydrolases"/>
    <property type="match status" value="1"/>
</dbReference>
<dbReference type="Pfam" id="PF01738">
    <property type="entry name" value="DLH"/>
    <property type="match status" value="1"/>
</dbReference>
<dbReference type="AlphaFoldDB" id="A0A628V7P0"/>
<organism evidence="2">
    <name type="scientific">Salmonella enterica</name>
    <name type="common">Salmonella choleraesuis</name>
    <dbReference type="NCBI Taxonomy" id="28901"/>
    <lineage>
        <taxon>Bacteria</taxon>
        <taxon>Pseudomonadati</taxon>
        <taxon>Pseudomonadota</taxon>
        <taxon>Gammaproteobacteria</taxon>
        <taxon>Enterobacterales</taxon>
        <taxon>Enterobacteriaceae</taxon>
        <taxon>Salmonella</taxon>
    </lineage>
</organism>
<dbReference type="InterPro" id="IPR002925">
    <property type="entry name" value="Dienelactn_hydro"/>
</dbReference>
<evidence type="ECO:0000313" key="2">
    <source>
        <dbReference type="EMBL" id="EDF5515526.1"/>
    </source>
</evidence>
<comment type="caution">
    <text evidence="2">The sequence shown here is derived from an EMBL/GenBank/DDBJ whole genome shotgun (WGS) entry which is preliminary data.</text>
</comment>
<protein>
    <recommendedName>
        <fullName evidence="1">Dienelactone hydrolase domain-containing protein</fullName>
    </recommendedName>
</protein>
<dbReference type="EMBL" id="AAMBER010000022">
    <property type="protein sequence ID" value="EDF5515526.1"/>
    <property type="molecule type" value="Genomic_DNA"/>
</dbReference>
<accession>A0A628V7P0</accession>
<dbReference type="InterPro" id="IPR051049">
    <property type="entry name" value="Dienelactone_hydrolase-like"/>
</dbReference>
<sequence>MLKLISDNENAVVVLHEIYGINAHIKKMCNIYHHSGFDVFCPDFLSRELPFTYDQHEDAYNYFTNHCGFNTSRIIDLATELRASYKKIIIVGFSVGGTLAWLSASKEICDGVVSFYGSRIRDYTDHVPDCPILVIQAKHEEAYNPVLLKNKLSKYSMVSFRLFDGQHGFCDAFSKAYNQNASDEALALSHEFISNITRGVMQKGYTFKNNVTTS</sequence>
<feature type="domain" description="Dienelactone hydrolase" evidence="1">
    <location>
        <begin position="9"/>
        <end position="194"/>
    </location>
</feature>
<reference evidence="2" key="1">
    <citation type="submission" date="2019-10" db="EMBL/GenBank/DDBJ databases">
        <authorList>
            <consortium name="PulseNet: The National Subtyping Network for Foodborne Disease Surveillance"/>
            <person name="Tarr C.L."/>
            <person name="Trees E."/>
            <person name="Katz L.S."/>
            <person name="Carleton-Romer H.A."/>
            <person name="Stroika S."/>
            <person name="Kucerova Z."/>
            <person name="Roache K.F."/>
            <person name="Sabol A.L."/>
            <person name="Besser J."/>
            <person name="Gerner-Smidt P."/>
        </authorList>
    </citation>
    <scope>NUCLEOTIDE SEQUENCE</scope>
    <source>
        <strain evidence="2">PNUSAS102632</strain>
    </source>
</reference>
<dbReference type="GO" id="GO:0016787">
    <property type="term" value="F:hydrolase activity"/>
    <property type="evidence" value="ECO:0007669"/>
    <property type="project" value="InterPro"/>
</dbReference>
<proteinExistence type="predicted"/>
<dbReference type="Gene3D" id="3.40.50.1820">
    <property type="entry name" value="alpha/beta hydrolase"/>
    <property type="match status" value="1"/>
</dbReference>
<dbReference type="InterPro" id="IPR029058">
    <property type="entry name" value="AB_hydrolase_fold"/>
</dbReference>